<dbReference type="EnsemblPlants" id="Pp3c4_30500V3.2">
    <property type="protein sequence ID" value="Pp3c4_30500V3.2"/>
    <property type="gene ID" value="Pp3c4_30500"/>
</dbReference>
<sequence length="962" mass="110275">MLFYHQCATAAYELKEVLKPMLLDPKEEMFLLKLTPDAGFAKPSYFVAVVHSRRLVVLSIRGSFEAADLLTDFVPDTEAFQDGIACKGMLDSARHLLNKEASFLRHLLTERFPSVSRSKTHEQITADDLINSVINFRVHQDADKSDVKYLGNLKKENMPPGDIPDWAYGTKVMQIREYIHKRVTERGAWHSHTLTDWSGYLGMVWKCITTADFELSFKSLVEFSAYEELTSILESHRRAVTKKYDEEFEIFERNLHNQSGILEDVKVLTSIMLDNVEETIKKQTVEVGVLPSNPRWQKWKIQETDHWIEYLHESRFHWSGRCQGSAGVLDFENVVRHYYRKLQLSIKALFKKKEIVMNREYPERFRQQVDNHFEDMFQRILQEVREKHTPMADKVPKWLTSVYASSEISQLYNLQADEGSIFQADVGFPSASYAGPSAMRKGDARGSSRLDLQDEGLQKMVDRCLADAIKYSNHIVEEVIRETKSLLSARAQQSQSGFWGTKTNQQDAHIRVKRYLTDRLCAIQQRWDAEHNVARKLEQEKDRLRCFFVDCANEVGGSEMLVRAIFNVVNPERKSRESGNIMIEAFKPILIKEFAGTLETQGWLSNAKVFRALLDLHLLNIAEGGSNKAAELLQWTANGSEHYEFIMNTLLERELITFWGSHRPWESFLKGVKIALNNAAVAAESACENSGLTNTGFNIPGLEPSRSRKAGLEHSGLKLFLSTLCDQLHSKVSKDLASAISSLSADVYDYRNLDYNFIQTSIITAMDDAAFTPHLNTAFKQEMIKGVRDRLEDWSKSGAKPRCKEACPKCQLTCYKAAKHSGLHDTLHQPKGLVGIRLKAKKHSELDSQLSCTSCSRAVSENVKWEKSEGQRSFWRSKWAKYKDFTKYFPTWATPSDAHGQCASVREYIFYNHQADIVKNFPGSNICTHIPPEYNHDPKELRIELENILKNHIKFQDSRTFI</sequence>
<protein>
    <submittedName>
        <fullName evidence="1 2">Uncharacterized protein</fullName>
    </submittedName>
</protein>
<reference evidence="1 3" key="1">
    <citation type="journal article" date="2008" name="Science">
        <title>The Physcomitrella genome reveals evolutionary insights into the conquest of land by plants.</title>
        <authorList>
            <person name="Rensing S."/>
            <person name="Lang D."/>
            <person name="Zimmer A."/>
            <person name="Terry A."/>
            <person name="Salamov A."/>
            <person name="Shapiro H."/>
            <person name="Nishiyama T."/>
            <person name="Perroud P.-F."/>
            <person name="Lindquist E."/>
            <person name="Kamisugi Y."/>
            <person name="Tanahashi T."/>
            <person name="Sakakibara K."/>
            <person name="Fujita T."/>
            <person name="Oishi K."/>
            <person name="Shin-I T."/>
            <person name="Kuroki Y."/>
            <person name="Toyoda A."/>
            <person name="Suzuki Y."/>
            <person name="Hashimoto A."/>
            <person name="Yamaguchi K."/>
            <person name="Sugano A."/>
            <person name="Kohara Y."/>
            <person name="Fujiyama A."/>
            <person name="Anterola A."/>
            <person name="Aoki S."/>
            <person name="Ashton N."/>
            <person name="Barbazuk W.B."/>
            <person name="Barker E."/>
            <person name="Bennetzen J."/>
            <person name="Bezanilla M."/>
            <person name="Blankenship R."/>
            <person name="Cho S.H."/>
            <person name="Dutcher S."/>
            <person name="Estelle M."/>
            <person name="Fawcett J.A."/>
            <person name="Gundlach H."/>
            <person name="Hanada K."/>
            <person name="Heyl A."/>
            <person name="Hicks K.A."/>
            <person name="Hugh J."/>
            <person name="Lohr M."/>
            <person name="Mayer K."/>
            <person name="Melkozernov A."/>
            <person name="Murata T."/>
            <person name="Nelson D."/>
            <person name="Pils B."/>
            <person name="Prigge M."/>
            <person name="Reiss B."/>
            <person name="Renner T."/>
            <person name="Rombauts S."/>
            <person name="Rushton P."/>
            <person name="Sanderfoot A."/>
            <person name="Schween G."/>
            <person name="Shiu S.-H."/>
            <person name="Stueber K."/>
            <person name="Theodoulou F.L."/>
            <person name="Tu H."/>
            <person name="Van de Peer Y."/>
            <person name="Verrier P.J."/>
            <person name="Waters E."/>
            <person name="Wood A."/>
            <person name="Yang L."/>
            <person name="Cove D."/>
            <person name="Cuming A."/>
            <person name="Hasebe M."/>
            <person name="Lucas S."/>
            <person name="Mishler D.B."/>
            <person name="Reski R."/>
            <person name="Grigoriev I."/>
            <person name="Quatrano R.S."/>
            <person name="Boore J.L."/>
        </authorList>
    </citation>
    <scope>NUCLEOTIDE SEQUENCE [LARGE SCALE GENOMIC DNA]</scope>
    <source>
        <strain evidence="2 3">cv. Gransden 2004</strain>
    </source>
</reference>
<evidence type="ECO:0000313" key="1">
    <source>
        <dbReference type="EMBL" id="PNR56050.1"/>
    </source>
</evidence>
<evidence type="ECO:0000313" key="2">
    <source>
        <dbReference type="EnsemblPlants" id="Pp3c4_30500V3.1"/>
    </source>
</evidence>
<dbReference type="PaxDb" id="3218-PP1S102_92V6.1"/>
<dbReference type="InParanoid" id="A0A2K1KQJ8"/>
<organism evidence="1">
    <name type="scientific">Physcomitrium patens</name>
    <name type="common">Spreading-leaved earth moss</name>
    <name type="synonym">Physcomitrella patens</name>
    <dbReference type="NCBI Taxonomy" id="3218"/>
    <lineage>
        <taxon>Eukaryota</taxon>
        <taxon>Viridiplantae</taxon>
        <taxon>Streptophyta</taxon>
        <taxon>Embryophyta</taxon>
        <taxon>Bryophyta</taxon>
        <taxon>Bryophytina</taxon>
        <taxon>Bryopsida</taxon>
        <taxon>Funariidae</taxon>
        <taxon>Funariales</taxon>
        <taxon>Funariaceae</taxon>
        <taxon>Physcomitrium</taxon>
    </lineage>
</organism>
<dbReference type="Gramene" id="Pp3c4_30500V3.1">
    <property type="protein sequence ID" value="Pp3c4_30500V3.1"/>
    <property type="gene ID" value="Pp3c4_30500"/>
</dbReference>
<name>A0A2K1KQJ8_PHYPA</name>
<dbReference type="AlphaFoldDB" id="A0A2K1KQJ8"/>
<accession>A0A2K1KQJ8</accession>
<dbReference type="PANTHER" id="PTHR47418">
    <property type="entry name" value="ALPHA/BETA-HYDROLASES SUPERFAMILY PROTEIN"/>
    <property type="match status" value="1"/>
</dbReference>
<gene>
    <name evidence="1" type="ORF">PHYPA_006947</name>
</gene>
<dbReference type="Gramene" id="Pp3c4_30500V3.2">
    <property type="protein sequence ID" value="Pp3c4_30500V3.2"/>
    <property type="gene ID" value="Pp3c4_30500"/>
</dbReference>
<dbReference type="EnsemblPlants" id="Pp3c4_30500V3.1">
    <property type="protein sequence ID" value="Pp3c4_30500V3.1"/>
    <property type="gene ID" value="Pp3c4_30500"/>
</dbReference>
<evidence type="ECO:0000313" key="3">
    <source>
        <dbReference type="Proteomes" id="UP000006727"/>
    </source>
</evidence>
<proteinExistence type="predicted"/>
<reference evidence="1 3" key="2">
    <citation type="journal article" date="2018" name="Plant J.">
        <title>The Physcomitrella patens chromosome-scale assembly reveals moss genome structure and evolution.</title>
        <authorList>
            <person name="Lang D."/>
            <person name="Ullrich K.K."/>
            <person name="Murat F."/>
            <person name="Fuchs J."/>
            <person name="Jenkins J."/>
            <person name="Haas F.B."/>
            <person name="Piednoel M."/>
            <person name="Gundlach H."/>
            <person name="Van Bel M."/>
            <person name="Meyberg R."/>
            <person name="Vives C."/>
            <person name="Morata J."/>
            <person name="Symeonidi A."/>
            <person name="Hiss M."/>
            <person name="Muchero W."/>
            <person name="Kamisugi Y."/>
            <person name="Saleh O."/>
            <person name="Blanc G."/>
            <person name="Decker E.L."/>
            <person name="van Gessel N."/>
            <person name="Grimwood J."/>
            <person name="Hayes R.D."/>
            <person name="Graham S.W."/>
            <person name="Gunter L.E."/>
            <person name="McDaniel S.F."/>
            <person name="Hoernstein S.N.W."/>
            <person name="Larsson A."/>
            <person name="Li F.W."/>
            <person name="Perroud P.F."/>
            <person name="Phillips J."/>
            <person name="Ranjan P."/>
            <person name="Rokshar D.S."/>
            <person name="Rothfels C.J."/>
            <person name="Schneider L."/>
            <person name="Shu S."/>
            <person name="Stevenson D.W."/>
            <person name="Thummler F."/>
            <person name="Tillich M."/>
            <person name="Villarreal Aguilar J.C."/>
            <person name="Widiez T."/>
            <person name="Wong G.K."/>
            <person name="Wymore A."/>
            <person name="Zhang Y."/>
            <person name="Zimmer A.D."/>
            <person name="Quatrano R.S."/>
            <person name="Mayer K.F.X."/>
            <person name="Goodstein D."/>
            <person name="Casacuberta J.M."/>
            <person name="Vandepoele K."/>
            <person name="Reski R."/>
            <person name="Cuming A.C."/>
            <person name="Tuskan G.A."/>
            <person name="Maumus F."/>
            <person name="Salse J."/>
            <person name="Schmutz J."/>
            <person name="Rensing S.A."/>
        </authorList>
    </citation>
    <scope>NUCLEOTIDE SEQUENCE [LARGE SCALE GENOMIC DNA]</scope>
    <source>
        <strain evidence="2 3">cv. Gransden 2004</strain>
    </source>
</reference>
<dbReference type="EMBL" id="ABEU02000004">
    <property type="protein sequence ID" value="PNR56050.1"/>
    <property type="molecule type" value="Genomic_DNA"/>
</dbReference>
<keyword evidence="3" id="KW-1185">Reference proteome</keyword>
<dbReference type="InterPro" id="IPR029058">
    <property type="entry name" value="AB_hydrolase_fold"/>
</dbReference>
<dbReference type="Proteomes" id="UP000006727">
    <property type="component" value="Chromosome 4"/>
</dbReference>
<reference evidence="2" key="3">
    <citation type="submission" date="2020-12" db="UniProtKB">
        <authorList>
            <consortium name="EnsemblPlants"/>
        </authorList>
    </citation>
    <scope>IDENTIFICATION</scope>
</reference>
<dbReference type="Gene3D" id="3.40.50.1820">
    <property type="entry name" value="alpha/beta hydrolase"/>
    <property type="match status" value="1"/>
</dbReference>
<dbReference type="SUPFAM" id="SSF53474">
    <property type="entry name" value="alpha/beta-Hydrolases"/>
    <property type="match status" value="1"/>
</dbReference>